<dbReference type="Proteomes" id="UP001480082">
    <property type="component" value="Unassembled WGS sequence"/>
</dbReference>
<organism evidence="1 2">
    <name type="scientific">Mesorhizobium australicum</name>
    <dbReference type="NCBI Taxonomy" id="536018"/>
    <lineage>
        <taxon>Bacteria</taxon>
        <taxon>Pseudomonadati</taxon>
        <taxon>Pseudomonadota</taxon>
        <taxon>Alphaproteobacteria</taxon>
        <taxon>Hyphomicrobiales</taxon>
        <taxon>Phyllobacteriaceae</taxon>
        <taxon>Mesorhizobium</taxon>
    </lineage>
</organism>
<protein>
    <submittedName>
        <fullName evidence="1">Glycosyltransferase family 2 protein</fullName>
    </submittedName>
</protein>
<sequence length="256" mass="28887">MLSVIVPVFNEAATLPQVLAMLSTALPAVAKEIIIVDDGSSDGTREWLQANFPAGSRCATSLAVGLDGGLVFAMEPEIATVTLRPFYHQRNGGKGAALQTGLAEINGDVIVIQDADLEYDPADWAVMYDLIVRRKVADVVYGSRFYGRPHRSLYFHHYLANRFISLVFNLLYNQTLTDIECCYKMFTRDVMRGLRLTCNDFGWEIQLSAQIALAGRWRIYEMGISYFGRTYEEGKKIGWRDGVKAIWYLARFRLFS</sequence>
<evidence type="ECO:0000313" key="2">
    <source>
        <dbReference type="Proteomes" id="UP001480082"/>
    </source>
</evidence>
<comment type="caution">
    <text evidence="1">The sequence shown here is derived from an EMBL/GenBank/DDBJ whole genome shotgun (WGS) entry which is preliminary data.</text>
</comment>
<reference evidence="1 2" key="1">
    <citation type="journal article" date="2024" name="Proc. Natl. Acad. Sci. U.S.A.">
        <title>The evolutionary genomics of adaptation to stress in wild rhizobium bacteria.</title>
        <authorList>
            <person name="Kehlet-Delgado H."/>
            <person name="Montoya A.P."/>
            <person name="Jensen K.T."/>
            <person name="Wendlandt C.E."/>
            <person name="Dexheimer C."/>
            <person name="Roberts M."/>
            <person name="Torres Martinez L."/>
            <person name="Friesen M.L."/>
            <person name="Griffitts J.S."/>
            <person name="Porter S.S."/>
        </authorList>
    </citation>
    <scope>NUCLEOTIDE SEQUENCE [LARGE SCALE GENOMIC DNA]</scope>
    <source>
        <strain evidence="1 2">M0468</strain>
    </source>
</reference>
<evidence type="ECO:0000313" key="1">
    <source>
        <dbReference type="EMBL" id="MER9285194.1"/>
    </source>
</evidence>
<keyword evidence="2" id="KW-1185">Reference proteome</keyword>
<dbReference type="EMBL" id="JAMYRI010000007">
    <property type="protein sequence ID" value="MER9285194.1"/>
    <property type="molecule type" value="Genomic_DNA"/>
</dbReference>
<gene>
    <name evidence="1" type="ORF">NKI81_14670</name>
</gene>
<proteinExistence type="predicted"/>
<name>A0ACC6T0M6_9HYPH</name>
<accession>A0ACC6T0M6</accession>